<organism evidence="2 3">
    <name type="scientific">Psychrosphaera saromensis</name>
    <dbReference type="NCBI Taxonomy" id="716813"/>
    <lineage>
        <taxon>Bacteria</taxon>
        <taxon>Pseudomonadati</taxon>
        <taxon>Pseudomonadota</taxon>
        <taxon>Gammaproteobacteria</taxon>
        <taxon>Alteromonadales</taxon>
        <taxon>Pseudoalteromonadaceae</taxon>
        <taxon>Psychrosphaera</taxon>
    </lineage>
</organism>
<name>A0A2S7USS5_9GAMM</name>
<dbReference type="Proteomes" id="UP000239007">
    <property type="component" value="Unassembled WGS sequence"/>
</dbReference>
<dbReference type="RefSeq" id="WP_105051268.1">
    <property type="nucleotide sequence ID" value="NZ_BMYG01000004.1"/>
</dbReference>
<keyword evidence="1" id="KW-0472">Membrane</keyword>
<evidence type="ECO:0000256" key="1">
    <source>
        <dbReference type="SAM" id="Phobius"/>
    </source>
</evidence>
<proteinExistence type="predicted"/>
<gene>
    <name evidence="2" type="ORF">BTO11_03430</name>
</gene>
<keyword evidence="1" id="KW-0812">Transmembrane</keyword>
<keyword evidence="3" id="KW-1185">Reference proteome</keyword>
<evidence type="ECO:0000313" key="3">
    <source>
        <dbReference type="Proteomes" id="UP000239007"/>
    </source>
</evidence>
<feature type="transmembrane region" description="Helical" evidence="1">
    <location>
        <begin position="178"/>
        <end position="196"/>
    </location>
</feature>
<dbReference type="AlphaFoldDB" id="A0A2S7USS5"/>
<evidence type="ECO:0000313" key="2">
    <source>
        <dbReference type="EMBL" id="PQJ52798.1"/>
    </source>
</evidence>
<reference evidence="2 3" key="1">
    <citation type="submission" date="2016-12" db="EMBL/GenBank/DDBJ databases">
        <title>Diversity of luminous bacteria.</title>
        <authorList>
            <person name="Yoshizawa S."/>
            <person name="Kogure K."/>
        </authorList>
    </citation>
    <scope>NUCLEOTIDE SEQUENCE [LARGE SCALE GENOMIC DNA]</scope>
    <source>
        <strain evidence="2 3">SA4-48</strain>
    </source>
</reference>
<evidence type="ECO:0008006" key="4">
    <source>
        <dbReference type="Google" id="ProtNLM"/>
    </source>
</evidence>
<comment type="caution">
    <text evidence="2">The sequence shown here is derived from an EMBL/GenBank/DDBJ whole genome shotgun (WGS) entry which is preliminary data.</text>
</comment>
<keyword evidence="1" id="KW-1133">Transmembrane helix</keyword>
<sequence length="213" mass="24221">MSAIERYKVEKLNDQFTQTTRTVRRNLLIASSIAIALSVEGMKFKSFFGIDFTDQATAVLAIGAISLIAFYEFFSFLTYGVIDHRSWVLKANSIFYSHSDYNHIDIRKKLQSIDDQLGYIRGKMSSDDDSVVNAIKSQAGVIDRVVIDVESNITTFLKDLAKFRSQMNALNYMQLGRIYLLDWGVPLFMGFFSFYVNLESMKIFTRTVFGAAA</sequence>
<accession>A0A2S7USS5</accession>
<feature type="transmembrane region" description="Helical" evidence="1">
    <location>
        <begin position="27"/>
        <end position="44"/>
    </location>
</feature>
<dbReference type="EMBL" id="MSCH01000003">
    <property type="protein sequence ID" value="PQJ52798.1"/>
    <property type="molecule type" value="Genomic_DNA"/>
</dbReference>
<feature type="transmembrane region" description="Helical" evidence="1">
    <location>
        <begin position="56"/>
        <end position="82"/>
    </location>
</feature>
<protein>
    <recommendedName>
        <fullName evidence="4">SMODS and SLOG-associating 2TM effector domain-containing protein</fullName>
    </recommendedName>
</protein>